<dbReference type="GO" id="GO:0016702">
    <property type="term" value="F:oxidoreductase activity, acting on single donors with incorporation of molecular oxygen, incorporation of two atoms of oxygen"/>
    <property type="evidence" value="ECO:0007669"/>
    <property type="project" value="UniProtKB-ARBA"/>
</dbReference>
<evidence type="ECO:0000313" key="7">
    <source>
        <dbReference type="EMBL" id="KEQ23840.1"/>
    </source>
</evidence>
<evidence type="ECO:0000256" key="2">
    <source>
        <dbReference type="ARBA" id="ARBA00007581"/>
    </source>
</evidence>
<dbReference type="PANTHER" id="PTHR30096:SF0">
    <property type="entry name" value="4,5-DOPA DIOXYGENASE EXTRADIOL-LIKE PROTEIN"/>
    <property type="match status" value="1"/>
</dbReference>
<protein>
    <submittedName>
        <fullName evidence="7">MFS transporter</fullName>
    </submittedName>
</protein>
<keyword evidence="4" id="KW-0862">Zinc</keyword>
<comment type="caution">
    <text evidence="7">The sequence shown here is derived from an EMBL/GenBank/DDBJ whole genome shotgun (WGS) entry which is preliminary data.</text>
</comment>
<evidence type="ECO:0000313" key="8">
    <source>
        <dbReference type="Proteomes" id="UP000028123"/>
    </source>
</evidence>
<dbReference type="PANTHER" id="PTHR30096">
    <property type="entry name" value="4,5-DOPA DIOXYGENASE EXTRADIOL-LIKE PROTEIN"/>
    <property type="match status" value="1"/>
</dbReference>
<dbReference type="PIRSF" id="PIRSF006157">
    <property type="entry name" value="Doxgns_DODA"/>
    <property type="match status" value="1"/>
</dbReference>
<keyword evidence="5" id="KW-0560">Oxidoreductase</keyword>
<comment type="cofactor">
    <cofactor evidence="1">
        <name>Zn(2+)</name>
        <dbReference type="ChEBI" id="CHEBI:29105"/>
    </cofactor>
</comment>
<dbReference type="OrthoDB" id="9790889at2"/>
<proteinExistence type="inferred from homology"/>
<evidence type="ECO:0000256" key="5">
    <source>
        <dbReference type="ARBA" id="ARBA00023002"/>
    </source>
</evidence>
<name>A0A081NZG7_9BACL</name>
<evidence type="ECO:0000256" key="4">
    <source>
        <dbReference type="ARBA" id="ARBA00022833"/>
    </source>
</evidence>
<dbReference type="RefSeq" id="WP_036687365.1">
    <property type="nucleotide sequence ID" value="NZ_JNVM01000019.1"/>
</dbReference>
<dbReference type="SUPFAM" id="SSF53213">
    <property type="entry name" value="LigB-like"/>
    <property type="match status" value="1"/>
</dbReference>
<feature type="domain" description="Extradiol ring-cleavage dioxygenase class III enzyme subunit B" evidence="6">
    <location>
        <begin position="21"/>
        <end position="245"/>
    </location>
</feature>
<dbReference type="GO" id="GO:0008270">
    <property type="term" value="F:zinc ion binding"/>
    <property type="evidence" value="ECO:0007669"/>
    <property type="project" value="InterPro"/>
</dbReference>
<dbReference type="InterPro" id="IPR004183">
    <property type="entry name" value="Xdiol_dOase_suB"/>
</dbReference>
<evidence type="ECO:0000256" key="1">
    <source>
        <dbReference type="ARBA" id="ARBA00001947"/>
    </source>
</evidence>
<dbReference type="CDD" id="cd07363">
    <property type="entry name" value="45_DOPA_Dioxygenase"/>
    <property type="match status" value="1"/>
</dbReference>
<dbReference type="InterPro" id="IPR014436">
    <property type="entry name" value="Extradiol_dOase_DODA"/>
</dbReference>
<keyword evidence="8" id="KW-1185">Reference proteome</keyword>
<evidence type="ECO:0000259" key="6">
    <source>
        <dbReference type="Pfam" id="PF02900"/>
    </source>
</evidence>
<comment type="similarity">
    <text evidence="2">Belongs to the DODA-type extradiol aromatic ring-opening dioxygenase family.</text>
</comment>
<keyword evidence="3" id="KW-0479">Metal-binding</keyword>
<dbReference type="Gene3D" id="3.40.830.10">
    <property type="entry name" value="LigB-like"/>
    <property type="match status" value="1"/>
</dbReference>
<dbReference type="Proteomes" id="UP000028123">
    <property type="component" value="Unassembled WGS sequence"/>
</dbReference>
<sequence length="256" mass="28386">MYPSFFLAHGLPTLVTEPHSYSRFLRSLGAQLPKPAGIVVFSAHWESEVQTIGAAAEPDTLHDFFGFPEKLYGISYPAKGNILLAMGIGRLLYAEGIAFALDDTRGLDHGVWTLLSLMHPAADVPVVHLSVNPLLVPEEQYRIGRALQALRSEGIMIVGSGGTVHHPGTLHWQDDAAELWAKQFDAWLYDRITVWDSDALFDYERRAPHASLAVPTAEHFAPLLIAMGTADRSRRAKLLYQKYQYGTLSLGAWMFS</sequence>
<dbReference type="eggNOG" id="COG3384">
    <property type="taxonomic scope" value="Bacteria"/>
</dbReference>
<dbReference type="GO" id="GO:0008198">
    <property type="term" value="F:ferrous iron binding"/>
    <property type="evidence" value="ECO:0007669"/>
    <property type="project" value="InterPro"/>
</dbReference>
<reference evidence="7 8" key="1">
    <citation type="submission" date="2014-06" db="EMBL/GenBank/DDBJ databases">
        <title>Draft genome sequence of Paenibacillus sp. MSt1.</title>
        <authorList>
            <person name="Aw Y.K."/>
            <person name="Ong K.S."/>
            <person name="Gan H.M."/>
            <person name="Lee S.M."/>
        </authorList>
    </citation>
    <scope>NUCLEOTIDE SEQUENCE [LARGE SCALE GENOMIC DNA]</scope>
    <source>
        <strain evidence="7 8">MSt1</strain>
    </source>
</reference>
<dbReference type="Pfam" id="PF02900">
    <property type="entry name" value="LigB"/>
    <property type="match status" value="1"/>
</dbReference>
<organism evidence="7 8">
    <name type="scientific">Paenibacillus tyrfis</name>
    <dbReference type="NCBI Taxonomy" id="1501230"/>
    <lineage>
        <taxon>Bacteria</taxon>
        <taxon>Bacillati</taxon>
        <taxon>Bacillota</taxon>
        <taxon>Bacilli</taxon>
        <taxon>Bacillales</taxon>
        <taxon>Paenibacillaceae</taxon>
        <taxon>Paenibacillus</taxon>
    </lineage>
</organism>
<dbReference type="EMBL" id="JNVM01000019">
    <property type="protein sequence ID" value="KEQ23840.1"/>
    <property type="molecule type" value="Genomic_DNA"/>
</dbReference>
<evidence type="ECO:0000256" key="3">
    <source>
        <dbReference type="ARBA" id="ARBA00022723"/>
    </source>
</evidence>
<dbReference type="AlphaFoldDB" id="A0A081NZG7"/>
<accession>A0A081NZG7</accession>
<gene>
    <name evidence="7" type="ORF">ET33_12480</name>
</gene>